<dbReference type="PANTHER" id="PTHR43784:SF2">
    <property type="entry name" value="GDSL-LIKE LIPASE_ACYLHYDROLASE, PUTATIVE (AFU_ORTHOLOGUE AFUA_2G00820)-RELATED"/>
    <property type="match status" value="1"/>
</dbReference>
<evidence type="ECO:0000313" key="2">
    <source>
        <dbReference type="EMBL" id="GAA3627570.1"/>
    </source>
</evidence>
<gene>
    <name evidence="2" type="ORF">GCM10022223_51080</name>
</gene>
<dbReference type="CDD" id="cd01832">
    <property type="entry name" value="SGNH_hydrolase_like_1"/>
    <property type="match status" value="1"/>
</dbReference>
<dbReference type="Pfam" id="PF13472">
    <property type="entry name" value="Lipase_GDSL_2"/>
    <property type="match status" value="1"/>
</dbReference>
<dbReference type="InterPro" id="IPR036514">
    <property type="entry name" value="SGNH_hydro_sf"/>
</dbReference>
<dbReference type="InterPro" id="IPR053140">
    <property type="entry name" value="GDSL_Rv0518-like"/>
</dbReference>
<dbReference type="Proteomes" id="UP001501074">
    <property type="component" value="Unassembled WGS sequence"/>
</dbReference>
<sequence>MSDNIAQDLYTQDLTRAGDLLAKAPWKRLAVLGDSHAAGIREVVEGYPDKSWFDWLSESLLLSQPDLQAKNLGQKGLLAREVRAKQVKPALEFEPDLAVVLCGGNDLLRGSFDGVAAELDQIVGPLRESGATVVTMGLFDITRSGLLPDEFKPSLKAQLDELYAIVGGVAERNGTLHIDFGTHPAAAQDDVYASDFQHLTTRGHAVVASATVVRLSEQN</sequence>
<name>A0ABP7A995_9ACTN</name>
<dbReference type="EMBL" id="BAAAZO010000010">
    <property type="protein sequence ID" value="GAA3627570.1"/>
    <property type="molecule type" value="Genomic_DNA"/>
</dbReference>
<dbReference type="PANTHER" id="PTHR43784">
    <property type="entry name" value="GDSL-LIKE LIPASE/ACYLHYDROLASE, PUTATIVE (AFU_ORTHOLOGUE AFUA_2G00820)-RELATED"/>
    <property type="match status" value="1"/>
</dbReference>
<organism evidence="2 3">
    <name type="scientific">Kineosporia mesophila</name>
    <dbReference type="NCBI Taxonomy" id="566012"/>
    <lineage>
        <taxon>Bacteria</taxon>
        <taxon>Bacillati</taxon>
        <taxon>Actinomycetota</taxon>
        <taxon>Actinomycetes</taxon>
        <taxon>Kineosporiales</taxon>
        <taxon>Kineosporiaceae</taxon>
        <taxon>Kineosporia</taxon>
    </lineage>
</organism>
<protein>
    <recommendedName>
        <fullName evidence="1">SGNH hydrolase-type esterase domain-containing protein</fullName>
    </recommendedName>
</protein>
<accession>A0ABP7A995</accession>
<evidence type="ECO:0000313" key="3">
    <source>
        <dbReference type="Proteomes" id="UP001501074"/>
    </source>
</evidence>
<keyword evidence="3" id="KW-1185">Reference proteome</keyword>
<evidence type="ECO:0000259" key="1">
    <source>
        <dbReference type="Pfam" id="PF13472"/>
    </source>
</evidence>
<dbReference type="SUPFAM" id="SSF52266">
    <property type="entry name" value="SGNH hydrolase"/>
    <property type="match status" value="1"/>
</dbReference>
<reference evidence="3" key="1">
    <citation type="journal article" date="2019" name="Int. J. Syst. Evol. Microbiol.">
        <title>The Global Catalogue of Microorganisms (GCM) 10K type strain sequencing project: providing services to taxonomists for standard genome sequencing and annotation.</title>
        <authorList>
            <consortium name="The Broad Institute Genomics Platform"/>
            <consortium name="The Broad Institute Genome Sequencing Center for Infectious Disease"/>
            <person name="Wu L."/>
            <person name="Ma J."/>
        </authorList>
    </citation>
    <scope>NUCLEOTIDE SEQUENCE [LARGE SCALE GENOMIC DNA]</scope>
    <source>
        <strain evidence="3">JCM 16902</strain>
    </source>
</reference>
<dbReference type="InterPro" id="IPR013830">
    <property type="entry name" value="SGNH_hydro"/>
</dbReference>
<proteinExistence type="predicted"/>
<dbReference type="Gene3D" id="3.40.50.1110">
    <property type="entry name" value="SGNH hydrolase"/>
    <property type="match status" value="1"/>
</dbReference>
<dbReference type="RefSeq" id="WP_231488935.1">
    <property type="nucleotide sequence ID" value="NZ_BAAAZO010000010.1"/>
</dbReference>
<feature type="domain" description="SGNH hydrolase-type esterase" evidence="1">
    <location>
        <begin position="31"/>
        <end position="206"/>
    </location>
</feature>
<comment type="caution">
    <text evidence="2">The sequence shown here is derived from an EMBL/GenBank/DDBJ whole genome shotgun (WGS) entry which is preliminary data.</text>
</comment>